<dbReference type="Proteomes" id="UP000663881">
    <property type="component" value="Unassembled WGS sequence"/>
</dbReference>
<protein>
    <submittedName>
        <fullName evidence="1">Uncharacterized protein</fullName>
    </submittedName>
</protein>
<evidence type="ECO:0000313" key="1">
    <source>
        <dbReference type="EMBL" id="CAF4466344.1"/>
    </source>
</evidence>
<dbReference type="AlphaFoldDB" id="A0A820TGH9"/>
<dbReference type="EMBL" id="CAJOAY010037809">
    <property type="protein sequence ID" value="CAF4466344.1"/>
    <property type="molecule type" value="Genomic_DNA"/>
</dbReference>
<comment type="caution">
    <text evidence="1">The sequence shown here is derived from an EMBL/GenBank/DDBJ whole genome shotgun (WGS) entry which is preliminary data.</text>
</comment>
<evidence type="ECO:0000313" key="2">
    <source>
        <dbReference type="Proteomes" id="UP000663881"/>
    </source>
</evidence>
<reference evidence="1" key="1">
    <citation type="submission" date="2021-02" db="EMBL/GenBank/DDBJ databases">
        <authorList>
            <person name="Nowell W R."/>
        </authorList>
    </citation>
    <scope>NUCLEOTIDE SEQUENCE</scope>
</reference>
<sequence>TVCYTSNNDNNQSIIRPRASTIVNSFKNLPSATLTPVVNPTIILSTDSTSISKEEEEECLPIETLSPKTSNLSSTSIDINNANKDNIDSTVFVQNHLEKEPSPAYIVET</sequence>
<accession>A0A820TGH9</accession>
<gene>
    <name evidence="1" type="ORF">OKA104_LOCUS54982</name>
</gene>
<name>A0A820TGH9_9BILA</name>
<organism evidence="1 2">
    <name type="scientific">Adineta steineri</name>
    <dbReference type="NCBI Taxonomy" id="433720"/>
    <lineage>
        <taxon>Eukaryota</taxon>
        <taxon>Metazoa</taxon>
        <taxon>Spiralia</taxon>
        <taxon>Gnathifera</taxon>
        <taxon>Rotifera</taxon>
        <taxon>Eurotatoria</taxon>
        <taxon>Bdelloidea</taxon>
        <taxon>Adinetida</taxon>
        <taxon>Adinetidae</taxon>
        <taxon>Adineta</taxon>
    </lineage>
</organism>
<proteinExistence type="predicted"/>
<feature type="non-terminal residue" evidence="1">
    <location>
        <position position="109"/>
    </location>
</feature>
<feature type="non-terminal residue" evidence="1">
    <location>
        <position position="1"/>
    </location>
</feature>